<name>A0A645HD82_9ZZZZ</name>
<protein>
    <submittedName>
        <fullName evidence="1">Uncharacterized protein</fullName>
    </submittedName>
</protein>
<evidence type="ECO:0000313" key="1">
    <source>
        <dbReference type="EMBL" id="MPN36486.1"/>
    </source>
</evidence>
<organism evidence="1">
    <name type="scientific">bioreactor metagenome</name>
    <dbReference type="NCBI Taxonomy" id="1076179"/>
    <lineage>
        <taxon>unclassified sequences</taxon>
        <taxon>metagenomes</taxon>
        <taxon>ecological metagenomes</taxon>
    </lineage>
</organism>
<dbReference type="EMBL" id="VSSQ01090640">
    <property type="protein sequence ID" value="MPN36486.1"/>
    <property type="molecule type" value="Genomic_DNA"/>
</dbReference>
<sequence>MGEYKWKNLNLAYQLTDTPEPTFEELKAAHQIFISAGLPLIIPASLNLHSDSETL</sequence>
<comment type="caution">
    <text evidence="1">The sequence shown here is derived from an EMBL/GenBank/DDBJ whole genome shotgun (WGS) entry which is preliminary data.</text>
</comment>
<dbReference type="AlphaFoldDB" id="A0A645HD82"/>
<gene>
    <name evidence="1" type="ORF">SDC9_183995</name>
</gene>
<accession>A0A645HD82</accession>
<proteinExistence type="predicted"/>
<reference evidence="1" key="1">
    <citation type="submission" date="2019-08" db="EMBL/GenBank/DDBJ databases">
        <authorList>
            <person name="Kucharzyk K."/>
            <person name="Murdoch R.W."/>
            <person name="Higgins S."/>
            <person name="Loffler F."/>
        </authorList>
    </citation>
    <scope>NUCLEOTIDE SEQUENCE</scope>
</reference>